<proteinExistence type="predicted"/>
<dbReference type="Proteomes" id="UP000297910">
    <property type="component" value="Unassembled WGS sequence"/>
</dbReference>
<dbReference type="Gene3D" id="3.40.50.150">
    <property type="entry name" value="Vaccinia Virus protein VP39"/>
    <property type="match status" value="1"/>
</dbReference>
<evidence type="ECO:0008006" key="3">
    <source>
        <dbReference type="Google" id="ProtNLM"/>
    </source>
</evidence>
<evidence type="ECO:0000313" key="1">
    <source>
        <dbReference type="EMBL" id="TGO23713.1"/>
    </source>
</evidence>
<accession>A0A4Z1FMD1</accession>
<keyword evidence="2" id="KW-1185">Reference proteome</keyword>
<gene>
    <name evidence="1" type="ORF">BPAE_0123g00030</name>
</gene>
<protein>
    <recommendedName>
        <fullName evidence="3">Methyltransferase domain-containing protein</fullName>
    </recommendedName>
</protein>
<evidence type="ECO:0000313" key="2">
    <source>
        <dbReference type="Proteomes" id="UP000297910"/>
    </source>
</evidence>
<organism evidence="1 2">
    <name type="scientific">Botrytis paeoniae</name>
    <dbReference type="NCBI Taxonomy" id="278948"/>
    <lineage>
        <taxon>Eukaryota</taxon>
        <taxon>Fungi</taxon>
        <taxon>Dikarya</taxon>
        <taxon>Ascomycota</taxon>
        <taxon>Pezizomycotina</taxon>
        <taxon>Leotiomycetes</taxon>
        <taxon>Helotiales</taxon>
        <taxon>Sclerotiniaceae</taxon>
        <taxon>Botrytis</taxon>
    </lineage>
</organism>
<reference evidence="1 2" key="1">
    <citation type="submission" date="2017-12" db="EMBL/GenBank/DDBJ databases">
        <title>Comparative genomics of Botrytis spp.</title>
        <authorList>
            <person name="Valero-Jimenez C.A."/>
            <person name="Tapia P."/>
            <person name="Veloso J."/>
            <person name="Silva-Moreno E."/>
            <person name="Staats M."/>
            <person name="Valdes J.H."/>
            <person name="Van Kan J.A.L."/>
        </authorList>
    </citation>
    <scope>NUCLEOTIDE SEQUENCE [LARGE SCALE GENOMIC DNA]</scope>
    <source>
        <strain evidence="1 2">Bp0003</strain>
    </source>
</reference>
<dbReference type="InterPro" id="IPR029063">
    <property type="entry name" value="SAM-dependent_MTases_sf"/>
</dbReference>
<comment type="caution">
    <text evidence="1">The sequence shown here is derived from an EMBL/GenBank/DDBJ whole genome shotgun (WGS) entry which is preliminary data.</text>
</comment>
<dbReference type="SUPFAM" id="SSF53335">
    <property type="entry name" value="S-adenosyl-L-methionine-dependent methyltransferases"/>
    <property type="match status" value="1"/>
</dbReference>
<dbReference type="AlphaFoldDB" id="A0A4Z1FMD1"/>
<sequence>MRLAESYWQDLAEQKVSQKRQKRPCYITKADRIVLNTLMLVIDHEVQQLRSSEGSMCELLQPNVISLLERLISINWTEGTSKRGRHAFDIRNGTQYFATHAFRHFQLQGVSTAYKEGSRPQNSLHYSIAMAPFMASTPQSVDTYESIPKGVYALKRDFNASTRLTAQHYLWKDALKFNIHPNIPTDNSQIRIADVATGNGFVEALVPLPSQKLIYGFRIWLLDVAREVSPSARLDGFDISLDQCSPSTWLPANTHLHTWDVYNEPPKQFQEIFDIVHVRLITVAIKNNDPRPVLANLRKLLKPGGFLQWDEADSVDWTVKTIDSSVATDAVKRLFQQLCGSHDWKRYMVDILTEDGFEDVQLHKVEYDLTMARYWNDVYMSTWDEFAKMIVRMPEESLQLSREAMDQVRDGCAISCPKLVWVAQKAW</sequence>
<dbReference type="EMBL" id="PQXI01000123">
    <property type="protein sequence ID" value="TGO23713.1"/>
    <property type="molecule type" value="Genomic_DNA"/>
</dbReference>
<name>A0A4Z1FMD1_9HELO</name>